<organism evidence="1">
    <name type="scientific">Siphoviridae sp. ctTIi48</name>
    <dbReference type="NCBI Taxonomy" id="2827875"/>
    <lineage>
        <taxon>Viruses</taxon>
        <taxon>Duplodnaviria</taxon>
        <taxon>Heunggongvirae</taxon>
        <taxon>Uroviricota</taxon>
        <taxon>Caudoviricetes</taxon>
    </lineage>
</organism>
<protein>
    <submittedName>
        <fullName evidence="1">Uncharacterized protein</fullName>
    </submittedName>
</protein>
<evidence type="ECO:0000313" key="1">
    <source>
        <dbReference type="EMBL" id="DAF64125.1"/>
    </source>
</evidence>
<sequence>MLDLSFLSQRDIAALDKKIGFTEDEKIIINHLARNDMTDDGIMFELSINRNRFYKIKTNLINKIIREAIQS</sequence>
<proteinExistence type="predicted"/>
<name>A0A8S5TLF7_9CAUD</name>
<dbReference type="EMBL" id="BK032851">
    <property type="protein sequence ID" value="DAF64125.1"/>
    <property type="molecule type" value="Genomic_DNA"/>
</dbReference>
<reference evidence="1" key="1">
    <citation type="journal article" date="2021" name="Proc. Natl. Acad. Sci. U.S.A.">
        <title>A Catalog of Tens of Thousands of Viruses from Human Metagenomes Reveals Hidden Associations with Chronic Diseases.</title>
        <authorList>
            <person name="Tisza M.J."/>
            <person name="Buck C.B."/>
        </authorList>
    </citation>
    <scope>NUCLEOTIDE SEQUENCE</scope>
    <source>
        <strain evidence="1">CtTIi48</strain>
    </source>
</reference>
<accession>A0A8S5TLF7</accession>